<evidence type="ECO:0000313" key="1">
    <source>
        <dbReference type="EMBL" id="AIN81156.1"/>
    </source>
</evidence>
<protein>
    <submittedName>
        <fullName evidence="1">Effector protein OEC110</fullName>
    </submittedName>
</protein>
<sequence>MTDIRQTKFEDRVWCHNEKEFSPEDINALALKGCAMLKLEKHPPDRCLRLSKCSSDRPEKVNNLKDYHHGRFVNQGENLYLIKIPSKKFIRKFYTMEDINTLAGPKLQNFLSAIFFRFFL</sequence>
<dbReference type="EMBL" id="KM220813">
    <property type="protein sequence ID" value="AIN81156.1"/>
    <property type="molecule type" value="mRNA"/>
</dbReference>
<name>A0A088QTU4_9PEZI</name>
<dbReference type="AlphaFoldDB" id="A0A088QTU4"/>
<accession>A0A088QTU4</accession>
<reference evidence="1" key="1">
    <citation type="journal article" date="2014" name="Cell Host Microbe">
        <title>Convergent targeting of a common host protein-network by pathogen effectors from three kingdoms of life.</title>
        <authorList>
            <person name="Wessling R."/>
            <person name="Epple P.M."/>
            <person name="Altmann S."/>
            <person name="He Y."/>
            <person name="Yang L."/>
            <person name="McDonald N."/>
            <person name="Wiley K."/>
            <person name="Bader K.C."/>
            <person name="Glaesser C."/>
            <person name="Mukhtar M.S."/>
            <person name="Haigis S."/>
            <person name="Ghamsari L."/>
            <person name="Stephens A.E."/>
            <person name="Ecker J.R."/>
            <person name="Vidal M."/>
            <person name="Jones J.D.G."/>
            <person name="Mayer K.F.X."/>
            <person name="Ver Loren van Themaat E."/>
            <person name="Schulze-Lefert P."/>
            <person name="Dangl J.L."/>
            <person name="Panstruga R."/>
            <person name="Braun P."/>
        </authorList>
    </citation>
    <scope>NUCLEOTIDE SEQUENCE</scope>
</reference>
<feature type="non-terminal residue" evidence="1">
    <location>
        <position position="1"/>
    </location>
</feature>
<proteinExistence type="evidence at transcript level"/>
<dbReference type="IntAct" id="A0A088QTU4">
    <property type="interactions" value="1"/>
</dbReference>
<organism evidence="1">
    <name type="scientific">Golovinomyces orontii</name>
    <dbReference type="NCBI Taxonomy" id="62715"/>
    <lineage>
        <taxon>Eukaryota</taxon>
        <taxon>Fungi</taxon>
        <taxon>Dikarya</taxon>
        <taxon>Ascomycota</taxon>
        <taxon>Pezizomycotina</taxon>
        <taxon>Leotiomycetes</taxon>
        <taxon>Erysiphales</taxon>
        <taxon>Erysiphaceae</taxon>
        <taxon>Golovinomyces</taxon>
    </lineage>
</organism>
<gene>
    <name evidence="1" type="primary">OEC110</name>
</gene>